<dbReference type="CDD" id="cd09275">
    <property type="entry name" value="RNase_HI_RT_DIRS1"/>
    <property type="match status" value="1"/>
</dbReference>
<dbReference type="InterPro" id="IPR043502">
    <property type="entry name" value="DNA/RNA_pol_sf"/>
</dbReference>
<sequence>MISGMCHFSPFEIQTTKGTLTTRATVVSPRTAQVQVEPQNVKKSSLHVPHHTTPSVANSNDSVTFQGGCLKLFYHRWKLLGAPSYYLKIISGMRIPFFRKPPLSNKYNLNTTPVSPEMTEQIKLMIHDKILEPADSSASFVSPMFLVPKSDGSQRPILNLKNLNNYIQPMKFRLISHYNVPNFLQPGDWVAKVDLSRAYFHVSISRSHRRFLRVIYQDVTYQMTALPFGLSCAPKIFASLTNWVAETLRHRGIRIIVYLDDYFVACQSKEVLQSHIHQTLHLLKFLGWNINFQKSITTPGRKLEFLGIIWDLEQNLKSIPIKKQDRILQLLQSYSQKKVWCLKQAQILLGCLNFACFVIPLGRLHCRLIQIHCRDLRRSPKSKMTIPQEVLQELEWWELAVRKATPIHNPPITDFLVTDAASYGWGAILNNTTMAGVWDHHQTSWHSNRKELHAIYKALTQRKNHLKNRSLLIQSDNRTALSYLKNQGGTRSVALLQEARDILHLASVYNIHLVPQYLPGSLNGSADRLSRNRPLPEWHLLRCATQPVFRVFGHPQIDLFASKNAHVVNRYCTMDFLDQQAEFCNAFTQEWNYRLGWLFPPPYLVPKILIHLNKCQGQYILITPRWERTFWMPDLKSRVLQGPIQIEKLKETLVDTATMRPPPKIDSIILEAWLVQAGKIS</sequence>
<dbReference type="PANTHER" id="PTHR33050:SF7">
    <property type="entry name" value="RIBONUCLEASE H"/>
    <property type="match status" value="1"/>
</dbReference>
<keyword evidence="3" id="KW-1185">Reference proteome</keyword>
<evidence type="ECO:0000313" key="2">
    <source>
        <dbReference type="EMBL" id="KAG7299608.1"/>
    </source>
</evidence>
<dbReference type="PANTHER" id="PTHR33050">
    <property type="entry name" value="REVERSE TRANSCRIPTASE DOMAIN-CONTAINING PROTEIN"/>
    <property type="match status" value="1"/>
</dbReference>
<feature type="domain" description="Reverse transcriptase" evidence="1">
    <location>
        <begin position="128"/>
        <end position="310"/>
    </location>
</feature>
<accession>A0ABQ7Q303</accession>
<organism evidence="2 3">
    <name type="scientific">Plutella xylostella</name>
    <name type="common">Diamondback moth</name>
    <name type="synonym">Plutella maculipennis</name>
    <dbReference type="NCBI Taxonomy" id="51655"/>
    <lineage>
        <taxon>Eukaryota</taxon>
        <taxon>Metazoa</taxon>
        <taxon>Ecdysozoa</taxon>
        <taxon>Arthropoda</taxon>
        <taxon>Hexapoda</taxon>
        <taxon>Insecta</taxon>
        <taxon>Pterygota</taxon>
        <taxon>Neoptera</taxon>
        <taxon>Endopterygota</taxon>
        <taxon>Lepidoptera</taxon>
        <taxon>Glossata</taxon>
        <taxon>Ditrysia</taxon>
        <taxon>Yponomeutoidea</taxon>
        <taxon>Plutellidae</taxon>
        <taxon>Plutella</taxon>
    </lineage>
</organism>
<comment type="caution">
    <text evidence="2">The sequence shown here is derived from an EMBL/GenBank/DDBJ whole genome shotgun (WGS) entry which is preliminary data.</text>
</comment>
<evidence type="ECO:0000313" key="3">
    <source>
        <dbReference type="Proteomes" id="UP000823941"/>
    </source>
</evidence>
<dbReference type="InterPro" id="IPR043128">
    <property type="entry name" value="Rev_trsase/Diguanyl_cyclase"/>
</dbReference>
<dbReference type="Gene3D" id="3.30.70.270">
    <property type="match status" value="1"/>
</dbReference>
<proteinExistence type="predicted"/>
<gene>
    <name evidence="2" type="ORF">JYU34_016593</name>
</gene>
<dbReference type="PROSITE" id="PS50878">
    <property type="entry name" value="RT_POL"/>
    <property type="match status" value="1"/>
</dbReference>
<evidence type="ECO:0000259" key="1">
    <source>
        <dbReference type="PROSITE" id="PS50878"/>
    </source>
</evidence>
<dbReference type="Gene3D" id="3.10.10.10">
    <property type="entry name" value="HIV Type 1 Reverse Transcriptase, subunit A, domain 1"/>
    <property type="match status" value="1"/>
</dbReference>
<reference evidence="2 3" key="1">
    <citation type="submission" date="2021-06" db="EMBL/GenBank/DDBJ databases">
        <title>A haploid diamondback moth (Plutella xylostella L.) genome assembly resolves 31 chromosomes and identifies a diamide resistance mutation.</title>
        <authorList>
            <person name="Ward C.M."/>
            <person name="Perry K.D."/>
            <person name="Baker G."/>
            <person name="Powis K."/>
            <person name="Heckel D.G."/>
            <person name="Baxter S.W."/>
        </authorList>
    </citation>
    <scope>NUCLEOTIDE SEQUENCE [LARGE SCALE GENOMIC DNA]</scope>
    <source>
        <strain evidence="2 3">LV</strain>
        <tissue evidence="2">Single pupa</tissue>
    </source>
</reference>
<dbReference type="InterPro" id="IPR052055">
    <property type="entry name" value="Hepadnavirus_pol/RT"/>
</dbReference>
<dbReference type="Proteomes" id="UP000823941">
    <property type="component" value="Chromosome 22"/>
</dbReference>
<dbReference type="CDD" id="cd03714">
    <property type="entry name" value="RT_DIRS1"/>
    <property type="match status" value="1"/>
</dbReference>
<dbReference type="Gene3D" id="3.30.420.10">
    <property type="entry name" value="Ribonuclease H-like superfamily/Ribonuclease H"/>
    <property type="match status" value="1"/>
</dbReference>
<protein>
    <recommendedName>
        <fullName evidence="1">Reverse transcriptase domain-containing protein</fullName>
    </recommendedName>
</protein>
<dbReference type="SUPFAM" id="SSF56672">
    <property type="entry name" value="DNA/RNA polymerases"/>
    <property type="match status" value="1"/>
</dbReference>
<dbReference type="InterPro" id="IPR036397">
    <property type="entry name" value="RNaseH_sf"/>
</dbReference>
<dbReference type="EMBL" id="JAHIBW010000022">
    <property type="protein sequence ID" value="KAG7299608.1"/>
    <property type="molecule type" value="Genomic_DNA"/>
</dbReference>
<name>A0ABQ7Q303_PLUXY</name>
<dbReference type="InterPro" id="IPR000477">
    <property type="entry name" value="RT_dom"/>
</dbReference>
<dbReference type="Pfam" id="PF00078">
    <property type="entry name" value="RVT_1"/>
    <property type="match status" value="1"/>
</dbReference>